<dbReference type="Pfam" id="PF04237">
    <property type="entry name" value="YjbR"/>
    <property type="match status" value="1"/>
</dbReference>
<reference evidence="1" key="1">
    <citation type="submission" date="2008-01" db="EMBL/GenBank/DDBJ databases">
        <title>Complete sequence of chromosome of Caulobacter sp. K31.</title>
        <authorList>
            <consortium name="US DOE Joint Genome Institute"/>
            <person name="Copeland A."/>
            <person name="Lucas S."/>
            <person name="Lapidus A."/>
            <person name="Barry K."/>
            <person name="Glavina del Rio T."/>
            <person name="Dalin E."/>
            <person name="Tice H."/>
            <person name="Pitluck S."/>
            <person name="Bruce D."/>
            <person name="Goodwin L."/>
            <person name="Thompson L.S."/>
            <person name="Brettin T."/>
            <person name="Detter J.C."/>
            <person name="Han C."/>
            <person name="Schmutz J."/>
            <person name="Larimer F."/>
            <person name="Land M."/>
            <person name="Hauser L."/>
            <person name="Kyrpides N."/>
            <person name="Kim E."/>
            <person name="Stephens C."/>
            <person name="Richardson P."/>
        </authorList>
    </citation>
    <scope>NUCLEOTIDE SEQUENCE [LARGE SCALE GENOMIC DNA]</scope>
    <source>
        <strain evidence="1">K31</strain>
    </source>
</reference>
<dbReference type="AlphaFoldDB" id="B0T2F3"/>
<dbReference type="eggNOG" id="COG3801">
    <property type="taxonomic scope" value="Bacteria"/>
</dbReference>
<dbReference type="EMBL" id="CP000927">
    <property type="protein sequence ID" value="ABZ70774.1"/>
    <property type="molecule type" value="Genomic_DNA"/>
</dbReference>
<dbReference type="InterPro" id="IPR038056">
    <property type="entry name" value="YjbR-like_sf"/>
</dbReference>
<evidence type="ECO:0000313" key="1">
    <source>
        <dbReference type="EMBL" id="ABZ70774.1"/>
    </source>
</evidence>
<dbReference type="HOGENOM" id="CLU_138549_4_1_5"/>
<sequence>MTSPMTPDDFRRLALALPEAVESAHMGTVDFRVGRIFATLGYPTASFGMVSLTREHQDIVVGVEPKMFRPVPGAWGLKGATLVVLAEADEPTLRGALEAAWRLKANKRQIALLDARRTQAAP</sequence>
<dbReference type="KEGG" id="cak:Caul_1645"/>
<proteinExistence type="predicted"/>
<accession>B0T2F3</accession>
<evidence type="ECO:0008006" key="2">
    <source>
        <dbReference type="Google" id="ProtNLM"/>
    </source>
</evidence>
<gene>
    <name evidence="1" type="ordered locus">Caul_1645</name>
</gene>
<name>B0T2F3_CAUSK</name>
<dbReference type="SUPFAM" id="SSF142906">
    <property type="entry name" value="YjbR-like"/>
    <property type="match status" value="1"/>
</dbReference>
<protein>
    <recommendedName>
        <fullName evidence="2">YjbR protein</fullName>
    </recommendedName>
</protein>
<dbReference type="STRING" id="366602.Caul_1645"/>
<dbReference type="InterPro" id="IPR058532">
    <property type="entry name" value="YjbR/MT2646/Rv2570-like"/>
</dbReference>
<organism evidence="1">
    <name type="scientific">Caulobacter sp. (strain K31)</name>
    <dbReference type="NCBI Taxonomy" id="366602"/>
    <lineage>
        <taxon>Bacteria</taxon>
        <taxon>Pseudomonadati</taxon>
        <taxon>Pseudomonadota</taxon>
        <taxon>Alphaproteobacteria</taxon>
        <taxon>Caulobacterales</taxon>
        <taxon>Caulobacteraceae</taxon>
        <taxon>Caulobacter</taxon>
    </lineage>
</organism>